<reference evidence="4 7" key="2">
    <citation type="submission" date="2024-07" db="EMBL/GenBank/DDBJ databases">
        <authorList>
            <person name="Akdeniz Z."/>
        </authorList>
    </citation>
    <scope>NUCLEOTIDE SEQUENCE [LARGE SCALE GENOMIC DNA]</scope>
</reference>
<dbReference type="EMBL" id="CATOUU010001059">
    <property type="protein sequence ID" value="CAI9969460.1"/>
    <property type="molecule type" value="Genomic_DNA"/>
</dbReference>
<evidence type="ECO:0000313" key="7">
    <source>
        <dbReference type="Proteomes" id="UP001642409"/>
    </source>
</evidence>
<dbReference type="Proteomes" id="UP001642409">
    <property type="component" value="Unassembled WGS sequence"/>
</dbReference>
<organism evidence="3">
    <name type="scientific">Hexamita inflata</name>
    <dbReference type="NCBI Taxonomy" id="28002"/>
    <lineage>
        <taxon>Eukaryota</taxon>
        <taxon>Metamonada</taxon>
        <taxon>Diplomonadida</taxon>
        <taxon>Hexamitidae</taxon>
        <taxon>Hexamitinae</taxon>
        <taxon>Hexamita</taxon>
    </lineage>
</organism>
<evidence type="ECO:0000313" key="5">
    <source>
        <dbReference type="EMBL" id="CAL6107331.1"/>
    </source>
</evidence>
<dbReference type="EMBL" id="CAXDID020000655">
    <property type="protein sequence ID" value="CAL6108653.1"/>
    <property type="molecule type" value="Genomic_DNA"/>
</dbReference>
<evidence type="ECO:0000313" key="1">
    <source>
        <dbReference type="EMBL" id="CAI9926123.1"/>
    </source>
</evidence>
<dbReference type="EMBL" id="CAXDID020000633">
    <property type="protein sequence ID" value="CAL6107331.1"/>
    <property type="molecule type" value="Genomic_DNA"/>
</dbReference>
<protein>
    <submittedName>
        <fullName evidence="4">Hypothetical_protein</fullName>
    </submittedName>
</protein>
<evidence type="ECO:0000313" key="6">
    <source>
        <dbReference type="EMBL" id="CAL6108653.1"/>
    </source>
</evidence>
<evidence type="ECO:0000313" key="4">
    <source>
        <dbReference type="EMBL" id="CAL6072020.1"/>
    </source>
</evidence>
<comment type="caution">
    <text evidence="3">The sequence shown here is derived from an EMBL/GenBank/DDBJ whole genome shotgun (WGS) entry which is preliminary data.</text>
</comment>
<dbReference type="EMBL" id="CATOUU010001172">
    <property type="protein sequence ID" value="CAI9976121.1"/>
    <property type="molecule type" value="Genomic_DNA"/>
</dbReference>
<gene>
    <name evidence="1" type="ORF">HINF_LOCUS13768</name>
    <name evidence="4" type="ORF">HINF_LOCUS55423</name>
    <name evidence="2" type="ORF">HINF_LOCUS57105</name>
    <name evidence="3" type="ORF">HINF_LOCUS63766</name>
    <name evidence="5" type="ORF">HINF_LOCUS74442</name>
    <name evidence="6" type="ORF">HINF_LOCUS75069</name>
</gene>
<name>A0AA86V4F9_9EUKA</name>
<evidence type="ECO:0000313" key="2">
    <source>
        <dbReference type="EMBL" id="CAI9969460.1"/>
    </source>
</evidence>
<dbReference type="EMBL" id="CATOUU010000361">
    <property type="protein sequence ID" value="CAI9926123.1"/>
    <property type="molecule type" value="Genomic_DNA"/>
</dbReference>
<keyword evidence="7" id="KW-1185">Reference proteome</keyword>
<dbReference type="EMBL" id="CAXDID020000293">
    <property type="protein sequence ID" value="CAL6072020.1"/>
    <property type="molecule type" value="Genomic_DNA"/>
</dbReference>
<reference evidence="3" key="1">
    <citation type="submission" date="2023-06" db="EMBL/GenBank/DDBJ databases">
        <authorList>
            <person name="Kurt Z."/>
        </authorList>
    </citation>
    <scope>NUCLEOTIDE SEQUENCE</scope>
</reference>
<proteinExistence type="predicted"/>
<evidence type="ECO:0000313" key="3">
    <source>
        <dbReference type="EMBL" id="CAI9976121.1"/>
    </source>
</evidence>
<dbReference type="AlphaFoldDB" id="A0AA86V4F9"/>
<accession>A0AA86V4F9</accession>
<sequence>MGCSPSPQNINPKLDGVFVDDMQFEAIKQELYNCEDLQMSTLMGKLISVHSIIEEDGDLRNSINQTQTNDDRMSFSTRLQQIINKNSPEASSKPSKLRCSDVDNTILDILEFSKYRQ</sequence>